<dbReference type="InterPro" id="IPR050266">
    <property type="entry name" value="AB_hydrolase_sf"/>
</dbReference>
<dbReference type="GO" id="GO:0046464">
    <property type="term" value="P:acylglycerol catabolic process"/>
    <property type="evidence" value="ECO:0007669"/>
    <property type="project" value="TreeGrafter"/>
</dbReference>
<dbReference type="PANTHER" id="PTHR43798:SF33">
    <property type="entry name" value="HYDROLASE, PUTATIVE (AFU_ORTHOLOGUE AFUA_2G14860)-RELATED"/>
    <property type="match status" value="1"/>
</dbReference>
<gene>
    <name evidence="2" type="ordered locus">Isova_2766</name>
</gene>
<dbReference type="EMBL" id="CP002810">
    <property type="protein sequence ID" value="AEG45459.1"/>
    <property type="molecule type" value="Genomic_DNA"/>
</dbReference>
<name>F6FV31_ISOV2</name>
<feature type="domain" description="AB hydrolase-1" evidence="1">
    <location>
        <begin position="36"/>
        <end position="275"/>
    </location>
</feature>
<dbReference type="InterPro" id="IPR000073">
    <property type="entry name" value="AB_hydrolase_1"/>
</dbReference>
<dbReference type="GO" id="GO:0016020">
    <property type="term" value="C:membrane"/>
    <property type="evidence" value="ECO:0007669"/>
    <property type="project" value="TreeGrafter"/>
</dbReference>
<evidence type="ECO:0000313" key="3">
    <source>
        <dbReference type="Proteomes" id="UP000009236"/>
    </source>
</evidence>
<dbReference type="PANTHER" id="PTHR43798">
    <property type="entry name" value="MONOACYLGLYCEROL LIPASE"/>
    <property type="match status" value="1"/>
</dbReference>
<dbReference type="PRINTS" id="PR00111">
    <property type="entry name" value="ABHYDROLASE"/>
</dbReference>
<keyword evidence="2" id="KW-0378">Hydrolase</keyword>
<organism evidence="3">
    <name type="scientific">Isoptericola variabilis (strain 225)</name>
    <dbReference type="NCBI Taxonomy" id="743718"/>
    <lineage>
        <taxon>Bacteria</taxon>
        <taxon>Bacillati</taxon>
        <taxon>Actinomycetota</taxon>
        <taxon>Actinomycetes</taxon>
        <taxon>Micrococcales</taxon>
        <taxon>Promicromonosporaceae</taxon>
        <taxon>Isoptericola</taxon>
    </lineage>
</organism>
<dbReference type="GO" id="GO:0047372">
    <property type="term" value="F:monoacylglycerol lipase activity"/>
    <property type="evidence" value="ECO:0007669"/>
    <property type="project" value="TreeGrafter"/>
</dbReference>
<dbReference type="STRING" id="743718.Isova_2766"/>
<dbReference type="Proteomes" id="UP000009236">
    <property type="component" value="Chromosome"/>
</dbReference>
<dbReference type="Gene3D" id="3.40.50.1820">
    <property type="entry name" value="alpha/beta hydrolase"/>
    <property type="match status" value="1"/>
</dbReference>
<dbReference type="eggNOG" id="COG2267">
    <property type="taxonomic scope" value="Bacteria"/>
</dbReference>
<accession>F6FV31</accession>
<keyword evidence="3" id="KW-1185">Reference proteome</keyword>
<dbReference type="AlphaFoldDB" id="F6FV31"/>
<protein>
    <submittedName>
        <fullName evidence="2">Alpha/beta hydrolase fold protein</fullName>
    </submittedName>
</protein>
<dbReference type="SUPFAM" id="SSF53474">
    <property type="entry name" value="alpha/beta-Hydrolases"/>
    <property type="match status" value="1"/>
</dbReference>
<dbReference type="KEGG" id="iva:Isova_2766"/>
<proteinExistence type="predicted"/>
<dbReference type="PRINTS" id="PR00412">
    <property type="entry name" value="EPOXHYDRLASE"/>
</dbReference>
<dbReference type="HOGENOM" id="CLU_020336_13_3_11"/>
<evidence type="ECO:0000313" key="2">
    <source>
        <dbReference type="EMBL" id="AEG45459.1"/>
    </source>
</evidence>
<evidence type="ECO:0000259" key="1">
    <source>
        <dbReference type="Pfam" id="PF12697"/>
    </source>
</evidence>
<dbReference type="Pfam" id="PF12697">
    <property type="entry name" value="Abhydrolase_6"/>
    <property type="match status" value="1"/>
</dbReference>
<dbReference type="InterPro" id="IPR029058">
    <property type="entry name" value="AB_hydrolase_fold"/>
</dbReference>
<dbReference type="InterPro" id="IPR000639">
    <property type="entry name" value="Epox_hydrolase-like"/>
</dbReference>
<reference evidence="2 3" key="1">
    <citation type="submission" date="2011-05" db="EMBL/GenBank/DDBJ databases">
        <title>Complete sequence of Isoptericola variabilis 225.</title>
        <authorList>
            <consortium name="US DOE Joint Genome Institute"/>
            <person name="Lucas S."/>
            <person name="Han J."/>
            <person name="Lapidus A."/>
            <person name="Cheng J.-F."/>
            <person name="Goodwin L."/>
            <person name="Pitluck S."/>
            <person name="Peters L."/>
            <person name="Mikhailova N."/>
            <person name="Zeytun A."/>
            <person name="Han C."/>
            <person name="Tapia R."/>
            <person name="Land M."/>
            <person name="Hauser L."/>
            <person name="Kyrpides N."/>
            <person name="Ivanova N."/>
            <person name="Pagani I."/>
            <person name="Siebers A."/>
            <person name="Allgaier M."/>
            <person name="Thelen M."/>
            <person name="Hugenholtz P."/>
            <person name="Gladden J."/>
            <person name="Woyke T."/>
        </authorList>
    </citation>
    <scope>NUCLEOTIDE SEQUENCE [LARGE SCALE GENOMIC DNA]</scope>
    <source>
        <strain evidence="3">225</strain>
    </source>
</reference>
<sequence>MITVNEIAATTAVRTTVEVDGDLASYLTVERDGPVVLLLHGTYWSRVWLPVLDGLAQAGLRPVAVDLRGLGFSGGELDLETATVPALAEWVGRFASALEISGPVAVAGHDIGGAIAQHLLVHDGLEVDRLALVNSVTYDSWPVPGVARFRDPNIVAATTAEEVLSARRRAVTMALAGAATQQRIDDYLEPWAEARVRRSWMNLAGAADSRYTMDLVPALRRSPVPKLLIWGEDDEFQKVEYAERFSSEIPHTTLVRIPDAGHIPTENAPDRIARALADFITR</sequence>